<dbReference type="GO" id="GO:0016887">
    <property type="term" value="F:ATP hydrolysis activity"/>
    <property type="evidence" value="ECO:0007669"/>
    <property type="project" value="InterPro"/>
</dbReference>
<reference evidence="3" key="1">
    <citation type="submission" date="2018-06" db="EMBL/GenBank/DDBJ databases">
        <authorList>
            <person name="Zhirakovskaya E."/>
        </authorList>
    </citation>
    <scope>NUCLEOTIDE SEQUENCE</scope>
</reference>
<proteinExistence type="predicted"/>
<keyword evidence="2" id="KW-0067">ATP-binding</keyword>
<dbReference type="PANTHER" id="PTHR12169:SF6">
    <property type="entry name" value="AFG1-LIKE ATPASE"/>
    <property type="match status" value="1"/>
</dbReference>
<name>A0A3B1APQ6_9ZZZZ</name>
<dbReference type="EMBL" id="UOFW01000002">
    <property type="protein sequence ID" value="VAX01844.1"/>
    <property type="molecule type" value="Genomic_DNA"/>
</dbReference>
<gene>
    <name evidence="3" type="ORF">MNBD_ALPHA03-805</name>
</gene>
<keyword evidence="1" id="KW-0547">Nucleotide-binding</keyword>
<dbReference type="PANTHER" id="PTHR12169">
    <property type="entry name" value="ATPASE N2B"/>
    <property type="match status" value="1"/>
</dbReference>
<feature type="non-terminal residue" evidence="3">
    <location>
        <position position="1"/>
    </location>
</feature>
<protein>
    <submittedName>
        <fullName evidence="3">ATPase</fullName>
    </submittedName>
</protein>
<dbReference type="Pfam" id="PF03969">
    <property type="entry name" value="AFG1_ATPase"/>
    <property type="match status" value="1"/>
</dbReference>
<dbReference type="AlphaFoldDB" id="A0A3B1APQ6"/>
<accession>A0A3B1APQ6</accession>
<dbReference type="InterPro" id="IPR005654">
    <property type="entry name" value="ATPase_AFG1-like"/>
</dbReference>
<evidence type="ECO:0000256" key="1">
    <source>
        <dbReference type="ARBA" id="ARBA00022741"/>
    </source>
</evidence>
<organism evidence="3">
    <name type="scientific">hydrothermal vent metagenome</name>
    <dbReference type="NCBI Taxonomy" id="652676"/>
    <lineage>
        <taxon>unclassified sequences</taxon>
        <taxon>metagenomes</taxon>
        <taxon>ecological metagenomes</taxon>
    </lineage>
</organism>
<dbReference type="GO" id="GO:0005524">
    <property type="term" value="F:ATP binding"/>
    <property type="evidence" value="ECO:0007669"/>
    <property type="project" value="UniProtKB-KW"/>
</dbReference>
<evidence type="ECO:0000256" key="2">
    <source>
        <dbReference type="ARBA" id="ARBA00022840"/>
    </source>
</evidence>
<evidence type="ECO:0000313" key="3">
    <source>
        <dbReference type="EMBL" id="VAX01844.1"/>
    </source>
</evidence>
<dbReference type="GO" id="GO:0005737">
    <property type="term" value="C:cytoplasm"/>
    <property type="evidence" value="ECO:0007669"/>
    <property type="project" value="TreeGrafter"/>
</dbReference>
<sequence length="102" mass="11764">DNLCREPRGTSDFLAIARQYHAVMIDSVPVMLASERNEAKRFILLIDVLYDNHCRLVISADGPPDALYQVSGGREAFEFERTASRLIEMQSREYNEACERRR</sequence>